<keyword evidence="3" id="KW-1185">Reference proteome</keyword>
<evidence type="ECO:0000313" key="1">
    <source>
        <dbReference type="EMBL" id="PNR46916.1"/>
    </source>
</evidence>
<dbReference type="EMBL" id="ABEU02000010">
    <property type="protein sequence ID" value="PNR46916.1"/>
    <property type="molecule type" value="Genomic_DNA"/>
</dbReference>
<organism evidence="1">
    <name type="scientific">Physcomitrium patens</name>
    <name type="common">Spreading-leaved earth moss</name>
    <name type="synonym">Physcomitrella patens</name>
    <dbReference type="NCBI Taxonomy" id="3218"/>
    <lineage>
        <taxon>Eukaryota</taxon>
        <taxon>Viridiplantae</taxon>
        <taxon>Streptophyta</taxon>
        <taxon>Embryophyta</taxon>
        <taxon>Bryophyta</taxon>
        <taxon>Bryophytina</taxon>
        <taxon>Bryopsida</taxon>
        <taxon>Funariidae</taxon>
        <taxon>Funariales</taxon>
        <taxon>Funariaceae</taxon>
        <taxon>Physcomitrium</taxon>
    </lineage>
</organism>
<reference evidence="2" key="3">
    <citation type="submission" date="2020-12" db="UniProtKB">
        <authorList>
            <consortium name="EnsemblPlants"/>
        </authorList>
    </citation>
    <scope>IDENTIFICATION</scope>
</reference>
<gene>
    <name evidence="1" type="ORF">PHYPA_014036</name>
</gene>
<proteinExistence type="predicted"/>
<dbReference type="Proteomes" id="UP000006727">
    <property type="component" value="Chromosome 10"/>
</dbReference>
<dbReference type="Gramene" id="Pp3c10_17780V3.1">
    <property type="protein sequence ID" value="Pp3c10_17780V3.1"/>
    <property type="gene ID" value="Pp3c10_17780"/>
</dbReference>
<dbReference type="InParanoid" id="A0A2K1JZG4"/>
<dbReference type="EnsemblPlants" id="Pp3c10_17780V3.1">
    <property type="protein sequence ID" value="Pp3c10_17780V3.1"/>
    <property type="gene ID" value="Pp3c10_17780"/>
</dbReference>
<reference evidence="1 3" key="2">
    <citation type="journal article" date="2018" name="Plant J.">
        <title>The Physcomitrella patens chromosome-scale assembly reveals moss genome structure and evolution.</title>
        <authorList>
            <person name="Lang D."/>
            <person name="Ullrich K.K."/>
            <person name="Murat F."/>
            <person name="Fuchs J."/>
            <person name="Jenkins J."/>
            <person name="Haas F.B."/>
            <person name="Piednoel M."/>
            <person name="Gundlach H."/>
            <person name="Van Bel M."/>
            <person name="Meyberg R."/>
            <person name="Vives C."/>
            <person name="Morata J."/>
            <person name="Symeonidi A."/>
            <person name="Hiss M."/>
            <person name="Muchero W."/>
            <person name="Kamisugi Y."/>
            <person name="Saleh O."/>
            <person name="Blanc G."/>
            <person name="Decker E.L."/>
            <person name="van Gessel N."/>
            <person name="Grimwood J."/>
            <person name="Hayes R.D."/>
            <person name="Graham S.W."/>
            <person name="Gunter L.E."/>
            <person name="McDaniel S.F."/>
            <person name="Hoernstein S.N.W."/>
            <person name="Larsson A."/>
            <person name="Li F.W."/>
            <person name="Perroud P.F."/>
            <person name="Phillips J."/>
            <person name="Ranjan P."/>
            <person name="Rokshar D.S."/>
            <person name="Rothfels C.J."/>
            <person name="Schneider L."/>
            <person name="Shu S."/>
            <person name="Stevenson D.W."/>
            <person name="Thummler F."/>
            <person name="Tillich M."/>
            <person name="Villarreal Aguilar J.C."/>
            <person name="Widiez T."/>
            <person name="Wong G.K."/>
            <person name="Wymore A."/>
            <person name="Zhang Y."/>
            <person name="Zimmer A.D."/>
            <person name="Quatrano R.S."/>
            <person name="Mayer K.F.X."/>
            <person name="Goodstein D."/>
            <person name="Casacuberta J.M."/>
            <person name="Vandepoele K."/>
            <person name="Reski R."/>
            <person name="Cuming A.C."/>
            <person name="Tuskan G.A."/>
            <person name="Maumus F."/>
            <person name="Salse J."/>
            <person name="Schmutz J."/>
            <person name="Rensing S.A."/>
        </authorList>
    </citation>
    <scope>NUCLEOTIDE SEQUENCE [LARGE SCALE GENOMIC DNA]</scope>
    <source>
        <strain evidence="2 3">cv. Gransden 2004</strain>
    </source>
</reference>
<sequence length="32" mass="3683">MVSLRLEHAKIQCLRHTEEVKGKQLASIGDYE</sequence>
<evidence type="ECO:0000313" key="2">
    <source>
        <dbReference type="EnsemblPlants" id="Pp3c10_17780V3.1"/>
    </source>
</evidence>
<accession>A0A2K1JZG4</accession>
<evidence type="ECO:0000313" key="3">
    <source>
        <dbReference type="Proteomes" id="UP000006727"/>
    </source>
</evidence>
<reference evidence="1 3" key="1">
    <citation type="journal article" date="2008" name="Science">
        <title>The Physcomitrella genome reveals evolutionary insights into the conquest of land by plants.</title>
        <authorList>
            <person name="Rensing S."/>
            <person name="Lang D."/>
            <person name="Zimmer A."/>
            <person name="Terry A."/>
            <person name="Salamov A."/>
            <person name="Shapiro H."/>
            <person name="Nishiyama T."/>
            <person name="Perroud P.-F."/>
            <person name="Lindquist E."/>
            <person name="Kamisugi Y."/>
            <person name="Tanahashi T."/>
            <person name="Sakakibara K."/>
            <person name="Fujita T."/>
            <person name="Oishi K."/>
            <person name="Shin-I T."/>
            <person name="Kuroki Y."/>
            <person name="Toyoda A."/>
            <person name="Suzuki Y."/>
            <person name="Hashimoto A."/>
            <person name="Yamaguchi K."/>
            <person name="Sugano A."/>
            <person name="Kohara Y."/>
            <person name="Fujiyama A."/>
            <person name="Anterola A."/>
            <person name="Aoki S."/>
            <person name="Ashton N."/>
            <person name="Barbazuk W.B."/>
            <person name="Barker E."/>
            <person name="Bennetzen J."/>
            <person name="Bezanilla M."/>
            <person name="Blankenship R."/>
            <person name="Cho S.H."/>
            <person name="Dutcher S."/>
            <person name="Estelle M."/>
            <person name="Fawcett J.A."/>
            <person name="Gundlach H."/>
            <person name="Hanada K."/>
            <person name="Heyl A."/>
            <person name="Hicks K.A."/>
            <person name="Hugh J."/>
            <person name="Lohr M."/>
            <person name="Mayer K."/>
            <person name="Melkozernov A."/>
            <person name="Murata T."/>
            <person name="Nelson D."/>
            <person name="Pils B."/>
            <person name="Prigge M."/>
            <person name="Reiss B."/>
            <person name="Renner T."/>
            <person name="Rombauts S."/>
            <person name="Rushton P."/>
            <person name="Sanderfoot A."/>
            <person name="Schween G."/>
            <person name="Shiu S.-H."/>
            <person name="Stueber K."/>
            <person name="Theodoulou F.L."/>
            <person name="Tu H."/>
            <person name="Van de Peer Y."/>
            <person name="Verrier P.J."/>
            <person name="Waters E."/>
            <person name="Wood A."/>
            <person name="Yang L."/>
            <person name="Cove D."/>
            <person name="Cuming A."/>
            <person name="Hasebe M."/>
            <person name="Lucas S."/>
            <person name="Mishler D.B."/>
            <person name="Reski R."/>
            <person name="Grigoriev I."/>
            <person name="Quatrano R.S."/>
            <person name="Boore J.L."/>
        </authorList>
    </citation>
    <scope>NUCLEOTIDE SEQUENCE [LARGE SCALE GENOMIC DNA]</scope>
    <source>
        <strain evidence="2 3">cv. Gransden 2004</strain>
    </source>
</reference>
<name>A0A2K1JZG4_PHYPA</name>
<protein>
    <submittedName>
        <fullName evidence="1 2">Uncharacterized protein</fullName>
    </submittedName>
</protein>
<dbReference type="AlphaFoldDB" id="A0A2K1JZG4"/>